<keyword evidence="7" id="KW-1185">Reference proteome</keyword>
<keyword evidence="1 3" id="KW-0963">Cytoplasm</keyword>
<evidence type="ECO:0000256" key="3">
    <source>
        <dbReference type="HAMAP-Rule" id="MF_01077"/>
    </source>
</evidence>
<feature type="domain" description="Ribosome maturation factor RimP C-terminal" evidence="5">
    <location>
        <begin position="85"/>
        <end position="153"/>
    </location>
</feature>
<comment type="caution">
    <text evidence="6">The sequence shown here is derived from an EMBL/GenBank/DDBJ whole genome shotgun (WGS) entry which is preliminary data.</text>
</comment>
<name>A0ABS1KUA1_9BACT</name>
<comment type="function">
    <text evidence="3">Required for maturation of 30S ribosomal subunits.</text>
</comment>
<reference evidence="6 7" key="1">
    <citation type="submission" date="2021-01" db="EMBL/GenBank/DDBJ databases">
        <title>Chryseolinea sp. Jin1 Genome sequencing and assembly.</title>
        <authorList>
            <person name="Kim I."/>
        </authorList>
    </citation>
    <scope>NUCLEOTIDE SEQUENCE [LARGE SCALE GENOMIC DNA]</scope>
    <source>
        <strain evidence="6 7">Jin1</strain>
    </source>
</reference>
<feature type="domain" description="Ribosome maturation factor RimP N-terminal" evidence="4">
    <location>
        <begin position="22"/>
        <end position="82"/>
    </location>
</feature>
<dbReference type="RefSeq" id="WP_202009487.1">
    <property type="nucleotide sequence ID" value="NZ_JAERRB010000003.1"/>
</dbReference>
<evidence type="ECO:0000256" key="2">
    <source>
        <dbReference type="ARBA" id="ARBA00022517"/>
    </source>
</evidence>
<dbReference type="SUPFAM" id="SSF75420">
    <property type="entry name" value="YhbC-like, N-terminal domain"/>
    <property type="match status" value="1"/>
</dbReference>
<dbReference type="SUPFAM" id="SSF74942">
    <property type="entry name" value="YhbC-like, C-terminal domain"/>
    <property type="match status" value="1"/>
</dbReference>
<dbReference type="Pfam" id="PF17384">
    <property type="entry name" value="DUF150_C"/>
    <property type="match status" value="1"/>
</dbReference>
<accession>A0ABS1KUA1</accession>
<dbReference type="InterPro" id="IPR003728">
    <property type="entry name" value="Ribosome_maturation_RimP"/>
</dbReference>
<organism evidence="6 7">
    <name type="scientific">Chryseolinea lacunae</name>
    <dbReference type="NCBI Taxonomy" id="2801331"/>
    <lineage>
        <taxon>Bacteria</taxon>
        <taxon>Pseudomonadati</taxon>
        <taxon>Bacteroidota</taxon>
        <taxon>Cytophagia</taxon>
        <taxon>Cytophagales</taxon>
        <taxon>Fulvivirgaceae</taxon>
        <taxon>Chryseolinea</taxon>
    </lineage>
</organism>
<dbReference type="Pfam" id="PF02576">
    <property type="entry name" value="RimP_N"/>
    <property type="match status" value="1"/>
</dbReference>
<dbReference type="InterPro" id="IPR036847">
    <property type="entry name" value="RimP_C_sf"/>
</dbReference>
<dbReference type="CDD" id="cd01734">
    <property type="entry name" value="YlxS_C"/>
    <property type="match status" value="1"/>
</dbReference>
<evidence type="ECO:0000256" key="1">
    <source>
        <dbReference type="ARBA" id="ARBA00022490"/>
    </source>
</evidence>
<evidence type="ECO:0000259" key="4">
    <source>
        <dbReference type="Pfam" id="PF02576"/>
    </source>
</evidence>
<gene>
    <name evidence="3" type="primary">rimP</name>
    <name evidence="6" type="ORF">JI741_11720</name>
</gene>
<dbReference type="InterPro" id="IPR035956">
    <property type="entry name" value="RimP_N_sf"/>
</dbReference>
<keyword evidence="2 3" id="KW-0690">Ribosome biogenesis</keyword>
<dbReference type="Gene3D" id="2.30.30.180">
    <property type="entry name" value="Ribosome maturation factor RimP, C-terminal domain"/>
    <property type="match status" value="1"/>
</dbReference>
<dbReference type="InterPro" id="IPR028998">
    <property type="entry name" value="RimP_C"/>
</dbReference>
<dbReference type="Gene3D" id="3.30.300.70">
    <property type="entry name" value="RimP-like superfamily, N-terminal"/>
    <property type="match status" value="1"/>
</dbReference>
<dbReference type="EMBL" id="JAERRB010000003">
    <property type="protein sequence ID" value="MBL0741891.1"/>
    <property type="molecule type" value="Genomic_DNA"/>
</dbReference>
<dbReference type="Proteomes" id="UP000613030">
    <property type="component" value="Unassembled WGS sequence"/>
</dbReference>
<proteinExistence type="inferred from homology"/>
<evidence type="ECO:0000313" key="6">
    <source>
        <dbReference type="EMBL" id="MBL0741891.1"/>
    </source>
</evidence>
<dbReference type="PANTHER" id="PTHR33867">
    <property type="entry name" value="RIBOSOME MATURATION FACTOR RIMP"/>
    <property type="match status" value="1"/>
</dbReference>
<comment type="similarity">
    <text evidence="3">Belongs to the RimP family.</text>
</comment>
<dbReference type="PANTHER" id="PTHR33867:SF1">
    <property type="entry name" value="RIBOSOME MATURATION FACTOR RIMP"/>
    <property type="match status" value="1"/>
</dbReference>
<comment type="subcellular location">
    <subcellularLocation>
        <location evidence="3">Cytoplasm</location>
    </subcellularLocation>
</comment>
<sequence length="154" mass="17086">MEIEGEIRKMAESKLVAPEHFIVDVVVSARKGPKKVLVTMDGDQGVNIDDCANVSRELAKALDESNLISDAYLLEVSTPGVDQPLQLHRQYKKNIGRKLKVKLHEKIVEGKLTDVTEEKISLTQEVGAGKNKENVAIDIPFSDIEKSFVLVSFK</sequence>
<dbReference type="InterPro" id="IPR028989">
    <property type="entry name" value="RimP_N"/>
</dbReference>
<dbReference type="HAMAP" id="MF_01077">
    <property type="entry name" value="RimP"/>
    <property type="match status" value="1"/>
</dbReference>
<protein>
    <recommendedName>
        <fullName evidence="3">Ribosome maturation factor RimP</fullName>
    </recommendedName>
</protein>
<evidence type="ECO:0000259" key="5">
    <source>
        <dbReference type="Pfam" id="PF17384"/>
    </source>
</evidence>
<evidence type="ECO:0000313" key="7">
    <source>
        <dbReference type="Proteomes" id="UP000613030"/>
    </source>
</evidence>